<reference evidence="1" key="1">
    <citation type="submission" date="2016-10" db="EMBL/GenBank/DDBJ databases">
        <title>Sequence of Gallionella enrichment culture.</title>
        <authorList>
            <person name="Poehlein A."/>
            <person name="Muehling M."/>
            <person name="Daniel R."/>
        </authorList>
    </citation>
    <scope>NUCLEOTIDE SEQUENCE</scope>
</reference>
<evidence type="ECO:0000313" key="1">
    <source>
        <dbReference type="EMBL" id="OIQ64093.1"/>
    </source>
</evidence>
<name>A0A1J5PKN6_9ZZZZ</name>
<accession>A0A1J5PKN6</accession>
<gene>
    <name evidence="1" type="ORF">GALL_543600</name>
</gene>
<protein>
    <submittedName>
        <fullName evidence="1">Uncharacterized protein</fullName>
    </submittedName>
</protein>
<organism evidence="1">
    <name type="scientific">mine drainage metagenome</name>
    <dbReference type="NCBI Taxonomy" id="410659"/>
    <lineage>
        <taxon>unclassified sequences</taxon>
        <taxon>metagenomes</taxon>
        <taxon>ecological metagenomes</taxon>
    </lineage>
</organism>
<dbReference type="AlphaFoldDB" id="A0A1J5PKN6"/>
<proteinExistence type="predicted"/>
<sequence length="188" mass="21477">MITDLPDVFDQGMVDQWTDDLIIIVLIGPIDLRGDFQGDAASDGDLDGAIHALLRRDPAKHPQIAWIYRPRRQQVFRQAVVDGTNPVGPRHWTPLNIRNRNHGNRRESGEYRLVLGQIKPAVQGGHKRGRLAEEQRKRIVVEVEMQKVEFLIVALLPNAFQHHHMQRVGIADGSVEAERLRPSRVKFR</sequence>
<comment type="caution">
    <text evidence="1">The sequence shown here is derived from an EMBL/GenBank/DDBJ whole genome shotgun (WGS) entry which is preliminary data.</text>
</comment>
<dbReference type="EMBL" id="MLJW01008423">
    <property type="protein sequence ID" value="OIQ64093.1"/>
    <property type="molecule type" value="Genomic_DNA"/>
</dbReference>